<reference evidence="6" key="1">
    <citation type="submission" date="2024-07" db="EMBL/GenBank/DDBJ databases">
        <authorList>
            <person name="Yu S.T."/>
        </authorList>
    </citation>
    <scope>NUCLEOTIDE SEQUENCE</scope>
    <source>
        <strain evidence="6">R11</strain>
    </source>
</reference>
<dbReference type="RefSeq" id="WP_369273771.1">
    <property type="nucleotide sequence ID" value="NZ_CP163432.1"/>
</dbReference>
<evidence type="ECO:0008006" key="7">
    <source>
        <dbReference type="Google" id="ProtNLM"/>
    </source>
</evidence>
<protein>
    <recommendedName>
        <fullName evidence="7">Peptidase S8/S53 domain-containing protein</fullName>
    </recommendedName>
</protein>
<dbReference type="Gene3D" id="3.40.50.200">
    <property type="entry name" value="Peptidase S8/S53 domain"/>
    <property type="match status" value="1"/>
</dbReference>
<evidence type="ECO:0000313" key="6">
    <source>
        <dbReference type="EMBL" id="XDQ13749.1"/>
    </source>
</evidence>
<sequence>MTNRRMRTAVVGAALTGLICALPMAAAHAATTPLGWEGEALGLSAAQQLSQGEGVTVAVLDSGVVADHPAVKGRVTTGPDYRKDTGRSTPAPL</sequence>
<dbReference type="PROSITE" id="PS51892">
    <property type="entry name" value="SUBTILASE"/>
    <property type="match status" value="1"/>
</dbReference>
<evidence type="ECO:0000256" key="4">
    <source>
        <dbReference type="SAM" id="MobiDB-lite"/>
    </source>
</evidence>
<evidence type="ECO:0000256" key="1">
    <source>
        <dbReference type="ARBA" id="ARBA00011073"/>
    </source>
</evidence>
<dbReference type="GO" id="GO:0004252">
    <property type="term" value="F:serine-type endopeptidase activity"/>
    <property type="evidence" value="ECO:0007669"/>
    <property type="project" value="InterPro"/>
</dbReference>
<proteinExistence type="inferred from homology"/>
<keyword evidence="2" id="KW-0378">Hydrolase</keyword>
<name>A0AB39N777_9ACTN</name>
<dbReference type="PROSITE" id="PS00136">
    <property type="entry name" value="SUBTILASE_ASP"/>
    <property type="match status" value="1"/>
</dbReference>
<evidence type="ECO:0000256" key="5">
    <source>
        <dbReference type="SAM" id="SignalP"/>
    </source>
</evidence>
<dbReference type="AlphaFoldDB" id="A0AB39N777"/>
<evidence type="ECO:0000256" key="2">
    <source>
        <dbReference type="ARBA" id="ARBA00022801"/>
    </source>
</evidence>
<feature type="signal peptide" evidence="5">
    <location>
        <begin position="1"/>
        <end position="29"/>
    </location>
</feature>
<feature type="region of interest" description="Disordered" evidence="4">
    <location>
        <begin position="68"/>
        <end position="93"/>
    </location>
</feature>
<feature type="chain" id="PRO_5044280169" description="Peptidase S8/S53 domain-containing protein" evidence="5">
    <location>
        <begin position="30"/>
        <end position="93"/>
    </location>
</feature>
<dbReference type="GO" id="GO:0006508">
    <property type="term" value="P:proteolysis"/>
    <property type="evidence" value="ECO:0007669"/>
    <property type="project" value="InterPro"/>
</dbReference>
<dbReference type="EMBL" id="CP163432">
    <property type="protein sequence ID" value="XDQ13749.1"/>
    <property type="molecule type" value="Genomic_DNA"/>
</dbReference>
<keyword evidence="5" id="KW-0732">Signal</keyword>
<accession>A0AB39N777</accession>
<gene>
    <name evidence="6" type="ORF">AB5J55_30970</name>
</gene>
<evidence type="ECO:0000256" key="3">
    <source>
        <dbReference type="PROSITE-ProRule" id="PRU01240"/>
    </source>
</evidence>
<dbReference type="InterPro" id="IPR023827">
    <property type="entry name" value="Peptidase_S8_Asp-AS"/>
</dbReference>
<comment type="similarity">
    <text evidence="1 3">Belongs to the peptidase S8 family.</text>
</comment>
<dbReference type="SUPFAM" id="SSF52743">
    <property type="entry name" value="Subtilisin-like"/>
    <property type="match status" value="1"/>
</dbReference>
<organism evidence="6">
    <name type="scientific">Streptomyces sp. R11</name>
    <dbReference type="NCBI Taxonomy" id="3238625"/>
    <lineage>
        <taxon>Bacteria</taxon>
        <taxon>Bacillati</taxon>
        <taxon>Actinomycetota</taxon>
        <taxon>Actinomycetes</taxon>
        <taxon>Kitasatosporales</taxon>
        <taxon>Streptomycetaceae</taxon>
        <taxon>Streptomyces</taxon>
    </lineage>
</organism>
<comment type="caution">
    <text evidence="3">Lacks conserved residue(s) required for the propagation of feature annotation.</text>
</comment>
<dbReference type="InterPro" id="IPR036852">
    <property type="entry name" value="Peptidase_S8/S53_dom_sf"/>
</dbReference>